<accession>K5WXH6</accession>
<keyword evidence="6" id="KW-1185">Reference proteome</keyword>
<dbReference type="FunCoup" id="K5WXH6">
    <property type="interactions" value="18"/>
</dbReference>
<name>K5WXH6_AGABU</name>
<feature type="domain" description="Gfo/Idh/MocA-like oxidoreductase C-terminal" evidence="4">
    <location>
        <begin position="178"/>
        <end position="390"/>
    </location>
</feature>
<dbReference type="OMA" id="RFERWRP"/>
<dbReference type="PANTHER" id="PTHR43708:SF5">
    <property type="entry name" value="CONSERVED EXPRESSED OXIDOREDUCTASE (EUROFUNG)-RELATED"/>
    <property type="match status" value="1"/>
</dbReference>
<dbReference type="InterPro" id="IPR004104">
    <property type="entry name" value="Gfo/Idh/MocA-like_OxRdtase_C"/>
</dbReference>
<dbReference type="Gene3D" id="3.40.50.720">
    <property type="entry name" value="NAD(P)-binding Rossmann-like Domain"/>
    <property type="match status" value="1"/>
</dbReference>
<sequence length="395" mass="43873">MEKPIATCVLGIGLSGLTFHVPFVLALKDLFSLHSVLERNPTQEGGNVKRRFGTTVKIYRSFDAIIADSEIELIIVGTPSDTHYDFAKAALLAGKHVLVEKPVTPNTNQARELYDIAKSRKLVLYAYQNRRWDADFLALKKLLSLPETSPQSIGSVLEFESQLAIQTLNTQACIDVIHSYDRYRTQLKGNWKDEARPATGLTYDLGSHLIDQCLSLLGRPDKITGFVQNIRGIGSPDVNDWFTIHLHYSKSPSRPYPVTAILRASILSARSSQLRYVVRGSRGTYIKYGVDVQEDQLKAMPTPETIFEAGFGKEPESLWGTVENVHNDGVTFSKAIWPSDAAGCYVELFKNLAAAIRKGAELSVPWKDAQTVIELIELAHQSSEEGRTLTVPPVM</sequence>
<dbReference type="eggNOG" id="KOG2742">
    <property type="taxonomic scope" value="Eukaryota"/>
</dbReference>
<dbReference type="GO" id="GO:0000166">
    <property type="term" value="F:nucleotide binding"/>
    <property type="evidence" value="ECO:0007669"/>
    <property type="project" value="InterPro"/>
</dbReference>
<dbReference type="InterPro" id="IPR036291">
    <property type="entry name" value="NAD(P)-bd_dom_sf"/>
</dbReference>
<dbReference type="GO" id="GO:0016491">
    <property type="term" value="F:oxidoreductase activity"/>
    <property type="evidence" value="ECO:0007669"/>
    <property type="project" value="UniProtKB-KW"/>
</dbReference>
<dbReference type="Gene3D" id="3.30.360.10">
    <property type="entry name" value="Dihydrodipicolinate Reductase, domain 2"/>
    <property type="match status" value="1"/>
</dbReference>
<reference evidence="6" key="1">
    <citation type="journal article" date="2012" name="Proc. Natl. Acad. Sci. U.S.A.">
        <title>Genome sequence of the button mushroom Agaricus bisporus reveals mechanisms governing adaptation to a humic-rich ecological niche.</title>
        <authorList>
            <person name="Morin E."/>
            <person name="Kohler A."/>
            <person name="Baker A.R."/>
            <person name="Foulongne-Oriol M."/>
            <person name="Lombard V."/>
            <person name="Nagy L.G."/>
            <person name="Ohm R.A."/>
            <person name="Patyshakuliyeva A."/>
            <person name="Brun A."/>
            <person name="Aerts A.L."/>
            <person name="Bailey A.M."/>
            <person name="Billette C."/>
            <person name="Coutinho P.M."/>
            <person name="Deakin G."/>
            <person name="Doddapaneni H."/>
            <person name="Floudas D."/>
            <person name="Grimwood J."/>
            <person name="Hilden K."/>
            <person name="Kuees U."/>
            <person name="LaButti K.M."/>
            <person name="Lapidus A."/>
            <person name="Lindquist E.A."/>
            <person name="Lucas S.M."/>
            <person name="Murat C."/>
            <person name="Riley R.W."/>
            <person name="Salamov A.A."/>
            <person name="Schmutz J."/>
            <person name="Subramanian V."/>
            <person name="Woesten H.A.B."/>
            <person name="Xu J."/>
            <person name="Eastwood D.C."/>
            <person name="Foster G.D."/>
            <person name="Sonnenberg A.S."/>
            <person name="Cullen D."/>
            <person name="de Vries R.P."/>
            <person name="Lundell T."/>
            <person name="Hibbett D.S."/>
            <person name="Henrissat B."/>
            <person name="Burton K.S."/>
            <person name="Kerrigan R.W."/>
            <person name="Challen M.P."/>
            <person name="Grigoriev I.V."/>
            <person name="Martin F."/>
        </authorList>
    </citation>
    <scope>NUCLEOTIDE SEQUENCE [LARGE SCALE GENOMIC DNA]</scope>
    <source>
        <strain evidence="6">JB137-S8 / ATCC MYA-4627 / FGSC 10392</strain>
    </source>
</reference>
<dbReference type="HOGENOM" id="CLU_023194_19_0_1"/>
<evidence type="ECO:0008006" key="7">
    <source>
        <dbReference type="Google" id="ProtNLM"/>
    </source>
</evidence>
<evidence type="ECO:0000259" key="3">
    <source>
        <dbReference type="Pfam" id="PF01408"/>
    </source>
</evidence>
<dbReference type="Pfam" id="PF02894">
    <property type="entry name" value="GFO_IDH_MocA_C"/>
    <property type="match status" value="1"/>
</dbReference>
<dbReference type="InterPro" id="IPR000683">
    <property type="entry name" value="Gfo/Idh/MocA-like_OxRdtase_N"/>
</dbReference>
<gene>
    <name evidence="5" type="ORF">AGABI1DRAFT_99790</name>
</gene>
<dbReference type="InParanoid" id="K5WXH6"/>
<dbReference type="EMBL" id="JH971389">
    <property type="protein sequence ID" value="EKM80181.1"/>
    <property type="molecule type" value="Genomic_DNA"/>
</dbReference>
<dbReference type="OrthoDB" id="446809at2759"/>
<organism evidence="5 6">
    <name type="scientific">Agaricus bisporus var. burnettii (strain JB137-S8 / ATCC MYA-4627 / FGSC 10392)</name>
    <name type="common">White button mushroom</name>
    <dbReference type="NCBI Taxonomy" id="597362"/>
    <lineage>
        <taxon>Eukaryota</taxon>
        <taxon>Fungi</taxon>
        <taxon>Dikarya</taxon>
        <taxon>Basidiomycota</taxon>
        <taxon>Agaricomycotina</taxon>
        <taxon>Agaricomycetes</taxon>
        <taxon>Agaricomycetidae</taxon>
        <taxon>Agaricales</taxon>
        <taxon>Agaricineae</taxon>
        <taxon>Agaricaceae</taxon>
        <taxon>Agaricus</taxon>
    </lineage>
</organism>
<dbReference type="RefSeq" id="XP_007329404.1">
    <property type="nucleotide sequence ID" value="XM_007329342.1"/>
</dbReference>
<evidence type="ECO:0000256" key="1">
    <source>
        <dbReference type="ARBA" id="ARBA00010928"/>
    </source>
</evidence>
<proteinExistence type="inferred from homology"/>
<evidence type="ECO:0000259" key="4">
    <source>
        <dbReference type="Pfam" id="PF02894"/>
    </source>
</evidence>
<keyword evidence="2" id="KW-0560">Oxidoreductase</keyword>
<dbReference type="Proteomes" id="UP000008493">
    <property type="component" value="Unassembled WGS sequence"/>
</dbReference>
<dbReference type="InterPro" id="IPR051317">
    <property type="entry name" value="Gfo/Idh/MocA_oxidoreduct"/>
</dbReference>
<dbReference type="Pfam" id="PF01408">
    <property type="entry name" value="GFO_IDH_MocA"/>
    <property type="match status" value="1"/>
</dbReference>
<dbReference type="SUPFAM" id="SSF55347">
    <property type="entry name" value="Glyceraldehyde-3-phosphate dehydrogenase-like, C-terminal domain"/>
    <property type="match status" value="1"/>
</dbReference>
<dbReference type="AlphaFoldDB" id="K5WXH6"/>
<evidence type="ECO:0000256" key="2">
    <source>
        <dbReference type="ARBA" id="ARBA00023002"/>
    </source>
</evidence>
<dbReference type="SUPFAM" id="SSF51735">
    <property type="entry name" value="NAD(P)-binding Rossmann-fold domains"/>
    <property type="match status" value="1"/>
</dbReference>
<dbReference type="PANTHER" id="PTHR43708">
    <property type="entry name" value="CONSERVED EXPRESSED OXIDOREDUCTASE (EUROFUNG)"/>
    <property type="match status" value="1"/>
</dbReference>
<protein>
    <recommendedName>
        <fullName evidence="7">Gfo/Idh/MocA-like oxidoreductase N-terminal domain-containing protein</fullName>
    </recommendedName>
</protein>
<dbReference type="GeneID" id="18833016"/>
<feature type="domain" description="Gfo/Idh/MocA-like oxidoreductase N-terminal" evidence="3">
    <location>
        <begin position="8"/>
        <end position="125"/>
    </location>
</feature>
<evidence type="ECO:0000313" key="5">
    <source>
        <dbReference type="EMBL" id="EKM80181.1"/>
    </source>
</evidence>
<dbReference type="STRING" id="597362.K5WXH6"/>
<evidence type="ECO:0000313" key="6">
    <source>
        <dbReference type="Proteomes" id="UP000008493"/>
    </source>
</evidence>
<comment type="similarity">
    <text evidence="1">Belongs to the Gfo/Idh/MocA family.</text>
</comment>
<dbReference type="KEGG" id="abp:AGABI1DRAFT99790"/>